<organism evidence="2 3">
    <name type="scientific">Acidihalobacter yilgarnensis</name>
    <dbReference type="NCBI Taxonomy" id="2819280"/>
    <lineage>
        <taxon>Bacteria</taxon>
        <taxon>Pseudomonadati</taxon>
        <taxon>Pseudomonadota</taxon>
        <taxon>Gammaproteobacteria</taxon>
        <taxon>Chromatiales</taxon>
        <taxon>Ectothiorhodospiraceae</taxon>
        <taxon>Acidihalobacter</taxon>
    </lineage>
</organism>
<evidence type="ECO:0000313" key="3">
    <source>
        <dbReference type="Proteomes" id="UP000095401"/>
    </source>
</evidence>
<keyword evidence="3" id="KW-1185">Reference proteome</keyword>
<dbReference type="AlphaFoldDB" id="A0A1D8IQW9"/>
<dbReference type="EMBL" id="CP017415">
    <property type="protein sequence ID" value="AOU98774.1"/>
    <property type="molecule type" value="Genomic_DNA"/>
</dbReference>
<feature type="region of interest" description="Disordered" evidence="1">
    <location>
        <begin position="143"/>
        <end position="170"/>
    </location>
</feature>
<protein>
    <submittedName>
        <fullName evidence="2">Uncharacterized protein</fullName>
    </submittedName>
</protein>
<dbReference type="Proteomes" id="UP000095401">
    <property type="component" value="Chromosome"/>
</dbReference>
<proteinExistence type="predicted"/>
<gene>
    <name evidence="2" type="ORF">BI364_13080</name>
</gene>
<sequence length="170" mass="18816">MLPTRDDDYGRLLPLIDTDPTNGRNPYCVTRVLQGECEAVRRYDHRDHAASDRSALTQEAYMNDRAIRQPGVLLSTGLLVLGLLTSPAWAADVPRLHAPITVVMPDQALLPHVDSLILLLPGEAARLDTRAREHGLAHAEHEVSEIESAVKEAAEESQELQEEARDIDND</sequence>
<feature type="compositionally biased region" description="Basic and acidic residues" evidence="1">
    <location>
        <begin position="143"/>
        <end position="154"/>
    </location>
</feature>
<reference evidence="3" key="1">
    <citation type="submission" date="2016-09" db="EMBL/GenBank/DDBJ databases">
        <title>Acidihalobacter prosperus F5.</title>
        <authorList>
            <person name="Khaleque H.N."/>
            <person name="Ramsay J.P."/>
            <person name="Kaksonen A.H."/>
            <person name="Boxall N.J."/>
            <person name="Watkin E.L.J."/>
        </authorList>
    </citation>
    <scope>NUCLEOTIDE SEQUENCE [LARGE SCALE GENOMIC DNA]</scope>
    <source>
        <strain evidence="3">F5</strain>
    </source>
</reference>
<accession>A0A1D8IQW9</accession>
<evidence type="ECO:0000313" key="2">
    <source>
        <dbReference type="EMBL" id="AOU98774.1"/>
    </source>
</evidence>
<dbReference type="KEGG" id="aprs:BI364_13080"/>
<name>A0A1D8IQW9_9GAMM</name>
<evidence type="ECO:0000256" key="1">
    <source>
        <dbReference type="SAM" id="MobiDB-lite"/>
    </source>
</evidence>